<dbReference type="InterPro" id="IPR029068">
    <property type="entry name" value="Glyas_Bleomycin-R_OHBP_Dase"/>
</dbReference>
<proteinExistence type="predicted"/>
<dbReference type="Pfam" id="PF00903">
    <property type="entry name" value="Glyoxalase"/>
    <property type="match status" value="1"/>
</dbReference>
<dbReference type="STRING" id="1420851.AU255_05760"/>
<accession>A0A1V8M769</accession>
<evidence type="ECO:0000313" key="2">
    <source>
        <dbReference type="EMBL" id="OQK17385.1"/>
    </source>
</evidence>
<comment type="caution">
    <text evidence="2">The sequence shown here is derived from an EMBL/GenBank/DDBJ whole genome shotgun (WGS) entry which is preliminary data.</text>
</comment>
<dbReference type="AlphaFoldDB" id="A0A1V8M769"/>
<evidence type="ECO:0000259" key="1">
    <source>
        <dbReference type="PROSITE" id="PS51819"/>
    </source>
</evidence>
<dbReference type="PANTHER" id="PTHR36503">
    <property type="entry name" value="BLR2520 PROTEIN"/>
    <property type="match status" value="1"/>
</dbReference>
<protein>
    <recommendedName>
        <fullName evidence="1">VOC domain-containing protein</fullName>
    </recommendedName>
</protein>
<dbReference type="PROSITE" id="PS51819">
    <property type="entry name" value="VOC"/>
    <property type="match status" value="1"/>
</dbReference>
<dbReference type="SUPFAM" id="SSF54593">
    <property type="entry name" value="Glyoxalase/Bleomycin resistance protein/Dihydroxybiphenyl dioxygenase"/>
    <property type="match status" value="1"/>
</dbReference>
<dbReference type="EMBL" id="LPUF01000001">
    <property type="protein sequence ID" value="OQK17385.1"/>
    <property type="molecule type" value="Genomic_DNA"/>
</dbReference>
<evidence type="ECO:0000313" key="3">
    <source>
        <dbReference type="Proteomes" id="UP000191980"/>
    </source>
</evidence>
<organism evidence="2 3">
    <name type="scientific">Methyloprofundus sedimenti</name>
    <dbReference type="NCBI Taxonomy" id="1420851"/>
    <lineage>
        <taxon>Bacteria</taxon>
        <taxon>Pseudomonadati</taxon>
        <taxon>Pseudomonadota</taxon>
        <taxon>Gammaproteobacteria</taxon>
        <taxon>Methylococcales</taxon>
        <taxon>Methylococcaceae</taxon>
        <taxon>Methyloprofundus</taxon>
    </lineage>
</organism>
<reference evidence="2 3" key="1">
    <citation type="submission" date="2015-12" db="EMBL/GenBank/DDBJ databases">
        <authorList>
            <person name="Shamseldin A."/>
            <person name="Moawad H."/>
            <person name="Abd El-Rahim W.M."/>
            <person name="Sadowsky M.J."/>
        </authorList>
    </citation>
    <scope>NUCLEOTIDE SEQUENCE [LARGE SCALE GENOMIC DNA]</scope>
    <source>
        <strain evidence="2 3">WF1</strain>
    </source>
</reference>
<dbReference type="InterPro" id="IPR037523">
    <property type="entry name" value="VOC_core"/>
</dbReference>
<dbReference type="Proteomes" id="UP000191980">
    <property type="component" value="Unassembled WGS sequence"/>
</dbReference>
<gene>
    <name evidence="2" type="ORF">AU255_05760</name>
</gene>
<dbReference type="PANTHER" id="PTHR36503:SF1">
    <property type="entry name" value="BLR2520 PROTEIN"/>
    <property type="match status" value="1"/>
</dbReference>
<keyword evidence="3" id="KW-1185">Reference proteome</keyword>
<sequence length="121" mass="13463">MYAFYQSLGFPLHKLGNNPEQPFAMFAMGSVVLALYPKALLAKQAGCKIEGQNTTMSLSLNVAHKSRVDAVLNLATAHGATITRRPFQPEWGGYCGYFKDPEGNLWEIVFHENYQLTQAHS</sequence>
<name>A0A1V8M769_9GAMM</name>
<dbReference type="InterPro" id="IPR004360">
    <property type="entry name" value="Glyas_Fos-R_dOase_dom"/>
</dbReference>
<feature type="domain" description="VOC" evidence="1">
    <location>
        <begin position="1"/>
        <end position="111"/>
    </location>
</feature>
<dbReference type="Gene3D" id="3.10.180.10">
    <property type="entry name" value="2,3-Dihydroxybiphenyl 1,2-Dioxygenase, domain 1"/>
    <property type="match status" value="1"/>
</dbReference>